<dbReference type="EMBL" id="CAKOGL010000030">
    <property type="protein sequence ID" value="CAH2107371.1"/>
    <property type="molecule type" value="Genomic_DNA"/>
</dbReference>
<accession>A0AAU9VB22</accession>
<evidence type="ECO:0000313" key="2">
    <source>
        <dbReference type="Proteomes" id="UP001153954"/>
    </source>
</evidence>
<evidence type="ECO:0000313" key="1">
    <source>
        <dbReference type="EMBL" id="CAH2107371.1"/>
    </source>
</evidence>
<protein>
    <submittedName>
        <fullName evidence="1">Uncharacterized protein</fullName>
    </submittedName>
</protein>
<sequence>MVRLRCGAKTSCKSERLALGTMYSLFTTSVYQTIEKWKTLPLLMACLVMVHARPEFVLDQPCHPPVFDGPVGMTLCRMEENVQDLKPAPGTYVEVVVVNRTRPYEPDPNWYWIVKLPPGYVSDEEKDYFLKSPSHAAHIQ</sequence>
<name>A0AAU9VB22_EUPED</name>
<dbReference type="Proteomes" id="UP001153954">
    <property type="component" value="Unassembled WGS sequence"/>
</dbReference>
<comment type="caution">
    <text evidence="1">The sequence shown here is derived from an EMBL/GenBank/DDBJ whole genome shotgun (WGS) entry which is preliminary data.</text>
</comment>
<gene>
    <name evidence="1" type="ORF">EEDITHA_LOCUS21414</name>
</gene>
<proteinExistence type="predicted"/>
<reference evidence="1" key="1">
    <citation type="submission" date="2022-03" db="EMBL/GenBank/DDBJ databases">
        <authorList>
            <person name="Tunstrom K."/>
        </authorList>
    </citation>
    <scope>NUCLEOTIDE SEQUENCE</scope>
</reference>
<organism evidence="1 2">
    <name type="scientific">Euphydryas editha</name>
    <name type="common">Edith's checkerspot</name>
    <dbReference type="NCBI Taxonomy" id="104508"/>
    <lineage>
        <taxon>Eukaryota</taxon>
        <taxon>Metazoa</taxon>
        <taxon>Ecdysozoa</taxon>
        <taxon>Arthropoda</taxon>
        <taxon>Hexapoda</taxon>
        <taxon>Insecta</taxon>
        <taxon>Pterygota</taxon>
        <taxon>Neoptera</taxon>
        <taxon>Endopterygota</taxon>
        <taxon>Lepidoptera</taxon>
        <taxon>Glossata</taxon>
        <taxon>Ditrysia</taxon>
        <taxon>Papilionoidea</taxon>
        <taxon>Nymphalidae</taxon>
        <taxon>Nymphalinae</taxon>
        <taxon>Euphydryas</taxon>
    </lineage>
</organism>
<keyword evidence="2" id="KW-1185">Reference proteome</keyword>
<dbReference type="AlphaFoldDB" id="A0AAU9VB22"/>